<gene>
    <name evidence="1" type="ORF">LCGC14_2288180</name>
</gene>
<name>A0A0F9CSJ8_9ZZZZ</name>
<dbReference type="EMBL" id="LAZR01031988">
    <property type="protein sequence ID" value="KKL52174.1"/>
    <property type="molecule type" value="Genomic_DNA"/>
</dbReference>
<organism evidence="1">
    <name type="scientific">marine sediment metagenome</name>
    <dbReference type="NCBI Taxonomy" id="412755"/>
    <lineage>
        <taxon>unclassified sequences</taxon>
        <taxon>metagenomes</taxon>
        <taxon>ecological metagenomes</taxon>
    </lineage>
</organism>
<protein>
    <submittedName>
        <fullName evidence="1">Uncharacterized protein</fullName>
    </submittedName>
</protein>
<proteinExistence type="predicted"/>
<comment type="caution">
    <text evidence="1">The sequence shown here is derived from an EMBL/GenBank/DDBJ whole genome shotgun (WGS) entry which is preliminary data.</text>
</comment>
<dbReference type="AlphaFoldDB" id="A0A0F9CSJ8"/>
<accession>A0A0F9CSJ8</accession>
<evidence type="ECO:0000313" key="1">
    <source>
        <dbReference type="EMBL" id="KKL52174.1"/>
    </source>
</evidence>
<reference evidence="1" key="1">
    <citation type="journal article" date="2015" name="Nature">
        <title>Complex archaea that bridge the gap between prokaryotes and eukaryotes.</title>
        <authorList>
            <person name="Spang A."/>
            <person name="Saw J.H."/>
            <person name="Jorgensen S.L."/>
            <person name="Zaremba-Niedzwiedzka K."/>
            <person name="Martijn J."/>
            <person name="Lind A.E."/>
            <person name="van Eijk R."/>
            <person name="Schleper C."/>
            <person name="Guy L."/>
            <person name="Ettema T.J."/>
        </authorList>
    </citation>
    <scope>NUCLEOTIDE SEQUENCE</scope>
</reference>
<sequence>MTDALEALAPRLEKIISLPYEAPMIIQGKLKKILDELEAALAARCSGAVCDAWVESRCKPMASDPNICHAHVYHPNQPDTRYGKFPEQPAGGE</sequence>